<gene>
    <name evidence="1" type="ORF">GJQ55_09970</name>
</gene>
<dbReference type="KEGG" id="vcw:GJQ55_09970"/>
<dbReference type="AlphaFoldDB" id="A0A9E8JQ78"/>
<keyword evidence="2" id="KW-1185">Reference proteome</keyword>
<reference evidence="1 2" key="1">
    <citation type="submission" date="2019-11" db="EMBL/GenBank/DDBJ databases">
        <title>Venatorbacter sp. nov. a predator of Campylobacter and other Gram-negative bacteria.</title>
        <authorList>
            <person name="Saeedi A."/>
            <person name="Cummings N.J."/>
            <person name="Connerton I.F."/>
            <person name="Connerton P.L."/>
        </authorList>
    </citation>
    <scope>NUCLEOTIDE SEQUENCE [LARGE SCALE GENOMIC DNA]</scope>
    <source>
        <strain evidence="1">XL5</strain>
    </source>
</reference>
<dbReference type="RefSeq" id="WP_228344829.1">
    <property type="nucleotide sequence ID" value="NZ_CP045550.1"/>
</dbReference>
<protein>
    <submittedName>
        <fullName evidence="1">Uncharacterized protein</fullName>
    </submittedName>
</protein>
<evidence type="ECO:0000313" key="1">
    <source>
        <dbReference type="EMBL" id="QQD24769.1"/>
    </source>
</evidence>
<proteinExistence type="predicted"/>
<organism evidence="1 2">
    <name type="scientific">Venatoribacter cucullus</name>
    <dbReference type="NCBI Taxonomy" id="2661630"/>
    <lineage>
        <taxon>Bacteria</taxon>
        <taxon>Pseudomonadati</taxon>
        <taxon>Pseudomonadota</taxon>
        <taxon>Gammaproteobacteria</taxon>
        <taxon>Oceanospirillales</taxon>
        <taxon>Oceanospirillaceae</taxon>
        <taxon>Venatoribacter</taxon>
    </lineage>
</organism>
<dbReference type="Proteomes" id="UP000596074">
    <property type="component" value="Chromosome"/>
</dbReference>
<name>A0A9E8JQ78_9GAMM</name>
<sequence length="85" mass="9697">MFEKNDLVQLVTMTMPFGKYQGRLLIDIPEEYLLWLNNKGMPDGKLGLLLSLALEIKMNGLEDILNPLRSRQRPAVFHSGPDTLQ</sequence>
<accession>A0A9E8JQ78</accession>
<dbReference type="InterPro" id="IPR024530">
    <property type="entry name" value="QSregVF_b"/>
</dbReference>
<dbReference type="EMBL" id="CP046056">
    <property type="protein sequence ID" value="QQD24769.1"/>
    <property type="molecule type" value="Genomic_DNA"/>
</dbReference>
<dbReference type="Pfam" id="PF12843">
    <property type="entry name" value="QSregVF_b"/>
    <property type="match status" value="1"/>
</dbReference>
<evidence type="ECO:0000313" key="2">
    <source>
        <dbReference type="Proteomes" id="UP000596074"/>
    </source>
</evidence>